<dbReference type="GO" id="GO:0003872">
    <property type="term" value="F:6-phosphofructokinase activity"/>
    <property type="evidence" value="ECO:0007669"/>
    <property type="project" value="UniProtKB-UniRule"/>
</dbReference>
<reference evidence="8" key="1">
    <citation type="submission" date="2019-11" db="EMBL/GenBank/DDBJ databases">
        <authorList>
            <person name="Feng L."/>
        </authorList>
    </citation>
    <scope>NUCLEOTIDE SEQUENCE</scope>
    <source>
        <strain evidence="8">AundefinedLFYP135</strain>
    </source>
</reference>
<dbReference type="InterPro" id="IPR035966">
    <property type="entry name" value="PKF_sf"/>
</dbReference>
<dbReference type="Pfam" id="PF00365">
    <property type="entry name" value="PFK"/>
    <property type="match status" value="1"/>
</dbReference>
<feature type="binding site" evidence="6">
    <location>
        <begin position="188"/>
        <end position="190"/>
    </location>
    <ligand>
        <name>substrate</name>
    </ligand>
</feature>
<dbReference type="InterPro" id="IPR011404">
    <property type="entry name" value="PPi-PFK"/>
</dbReference>
<dbReference type="EMBL" id="CACRSL010000003">
    <property type="protein sequence ID" value="VYS95707.1"/>
    <property type="molecule type" value="Genomic_DNA"/>
</dbReference>
<proteinExistence type="inferred from homology"/>
<dbReference type="InterPro" id="IPR050929">
    <property type="entry name" value="PFKA"/>
</dbReference>
<evidence type="ECO:0000256" key="2">
    <source>
        <dbReference type="ARBA" id="ARBA00022679"/>
    </source>
</evidence>
<organism evidence="8">
    <name type="scientific">uncultured Anaerotruncus sp</name>
    <dbReference type="NCBI Taxonomy" id="905011"/>
    <lineage>
        <taxon>Bacteria</taxon>
        <taxon>Bacillati</taxon>
        <taxon>Bacillota</taxon>
        <taxon>Clostridia</taxon>
        <taxon>Eubacteriales</taxon>
        <taxon>Oscillospiraceae</taxon>
        <taxon>Anaerotruncus</taxon>
        <taxon>environmental samples</taxon>
    </lineage>
</organism>
<feature type="binding site" evidence="6">
    <location>
        <begin position="142"/>
        <end position="144"/>
    </location>
    <ligand>
        <name>substrate</name>
    </ligand>
</feature>
<comment type="subcellular location">
    <subcellularLocation>
        <location evidence="6">Cytoplasm</location>
    </subcellularLocation>
</comment>
<comment type="similarity">
    <text evidence="6">Belongs to the phosphofructokinase type A (PFKA) family. PPi-dependent PFK group II subfamily. Clade 'B2' sub-subfamily.</text>
</comment>
<feature type="binding site" evidence="6">
    <location>
        <position position="245"/>
    </location>
    <ligand>
        <name>substrate</name>
    </ligand>
</feature>
<protein>
    <recommendedName>
        <fullName evidence="6">Pyrophosphate--fructose 6-phosphate 1-phosphotransferase</fullName>
        <ecNumber evidence="6">2.7.1.90</ecNumber>
    </recommendedName>
    <alternativeName>
        <fullName evidence="6">6-phosphofructokinase, pyrophosphate dependent</fullName>
    </alternativeName>
    <alternativeName>
        <fullName evidence="6">PPi-dependent phosphofructokinase</fullName>
        <shortName evidence="6">PPi-PFK</shortName>
    </alternativeName>
    <alternativeName>
        <fullName evidence="6">Pyrophosphate-dependent 6-phosphofructose-1-kinase</fullName>
    </alternativeName>
</protein>
<dbReference type="UniPathway" id="UPA00109">
    <property type="reaction ID" value="UER00182"/>
</dbReference>
<dbReference type="PRINTS" id="PR00476">
    <property type="entry name" value="PHFRCTKINASE"/>
</dbReference>
<dbReference type="NCBIfam" id="NF010675">
    <property type="entry name" value="PRK14072.1"/>
    <property type="match status" value="1"/>
</dbReference>
<dbReference type="GO" id="GO:0047334">
    <property type="term" value="F:diphosphate-fructose-6-phosphate 1-phosphotransferase activity"/>
    <property type="evidence" value="ECO:0007669"/>
    <property type="project" value="UniProtKB-EC"/>
</dbReference>
<comment type="caution">
    <text evidence="6">Lacks conserved residue(s) required for the propagation of feature annotation.</text>
</comment>
<comment type="activity regulation">
    <text evidence="6">Non-allosteric.</text>
</comment>
<sequence length="413" mass="45008">MANNILVAQSGGPTCAINASLSGVIQEAMRQEKIGAVYGALNGIQGIMDRRIIRLDSQMHSEGDFQLLESTPAMALGSCRYRLPEYSVAPDVYKLIAGVMQDLEIGYFFYIGGNDSMDTAHKLGVFFAEEGIDIKVMGIPKTIDNDLPCTDHTPGFGSAAKYIATSILEIIRDTQVYNLPSVTIVEIMGRNAGWLTAASVLPHVVGEKAPHLVYLPEVPFDPDQFIEDIKAAQLEHKAVLVAVSEGVKTAEGRYVAESVQDETVDAFGHKYLSGIGKYLERYVLEKLGCKVRSVELSVLQRCAAHIQSACDIEEARLLGAGAVQRALAGETGRMIALVRTSNDSYAVELGTFPLEEAANKERKVPAEWILPGNKDLSQEAYDYLLPLIAGERSCPVQAGMPVHFHFDKTPLEF</sequence>
<evidence type="ECO:0000259" key="7">
    <source>
        <dbReference type="Pfam" id="PF00365"/>
    </source>
</evidence>
<keyword evidence="4 6" id="KW-0418">Kinase</keyword>
<evidence type="ECO:0000256" key="6">
    <source>
        <dbReference type="HAMAP-Rule" id="MF_01978"/>
    </source>
</evidence>
<evidence type="ECO:0000256" key="3">
    <source>
        <dbReference type="ARBA" id="ARBA00022723"/>
    </source>
</evidence>
<dbReference type="GO" id="GO:0046872">
    <property type="term" value="F:metal ion binding"/>
    <property type="evidence" value="ECO:0007669"/>
    <property type="project" value="UniProtKB-KW"/>
</dbReference>
<comment type="function">
    <text evidence="6">Catalyzes the phosphorylation of D-fructose 6-phosphate, the first committing step of glycolysis. Uses inorganic phosphate (PPi) as phosphoryl donor instead of ATP like common ATP-dependent phosphofructokinases (ATP-PFKs), which renders the reaction reversible, and can thus function both in glycolysis and gluconeogenesis. Consistently, PPi-PFK can replace the enzymes of both the forward (ATP-PFK) and reverse (fructose-bisphosphatase (FBPase)) reactions.</text>
</comment>
<dbReference type="EC" id="2.7.1.90" evidence="6"/>
<comment type="cofactor">
    <cofactor evidence="1 6">
        <name>Mg(2+)</name>
        <dbReference type="ChEBI" id="CHEBI:18420"/>
    </cofactor>
</comment>
<keyword evidence="2 6" id="KW-0808">Transferase</keyword>
<dbReference type="Gene3D" id="3.40.50.450">
    <property type="match status" value="1"/>
</dbReference>
<dbReference type="AlphaFoldDB" id="A0A6N2SQA1"/>
<feature type="site" description="Important for catalytic activity and substrate specificity; stabilizes the transition state when the phosphoryl donor is PPi; prevents ATP from binding by mimicking the alpha-phosphate group of ATP" evidence="6">
    <location>
        <position position="115"/>
    </location>
</feature>
<dbReference type="PIRSF" id="PIRSF036483">
    <property type="entry name" value="PFK_XF0274"/>
    <property type="match status" value="1"/>
</dbReference>
<comment type="catalytic activity">
    <reaction evidence="6">
        <text>beta-D-fructose 6-phosphate + diphosphate = beta-D-fructose 1,6-bisphosphate + phosphate + H(+)</text>
        <dbReference type="Rhea" id="RHEA:13613"/>
        <dbReference type="ChEBI" id="CHEBI:15378"/>
        <dbReference type="ChEBI" id="CHEBI:32966"/>
        <dbReference type="ChEBI" id="CHEBI:33019"/>
        <dbReference type="ChEBI" id="CHEBI:43474"/>
        <dbReference type="ChEBI" id="CHEBI:57634"/>
        <dbReference type="EC" id="2.7.1.90"/>
    </reaction>
</comment>
<dbReference type="SUPFAM" id="SSF53784">
    <property type="entry name" value="Phosphofructokinase"/>
    <property type="match status" value="1"/>
</dbReference>
<dbReference type="InterPro" id="IPR000023">
    <property type="entry name" value="Phosphofructokinase_dom"/>
</dbReference>
<name>A0A6N2SQA1_9FIRM</name>
<gene>
    <name evidence="6 8" type="primary">pfp</name>
    <name evidence="8" type="ORF">AULFYP135_01067</name>
</gene>
<dbReference type="GO" id="GO:0005737">
    <property type="term" value="C:cytoplasm"/>
    <property type="evidence" value="ECO:0007669"/>
    <property type="project" value="UniProtKB-SubCell"/>
</dbReference>
<evidence type="ECO:0000256" key="5">
    <source>
        <dbReference type="ARBA" id="ARBA00022842"/>
    </source>
</evidence>
<feature type="binding site" evidence="6">
    <location>
        <position position="114"/>
    </location>
    <ligand>
        <name>Mg(2+)</name>
        <dbReference type="ChEBI" id="CHEBI:18420"/>
        <note>catalytic</note>
    </ligand>
</feature>
<feature type="active site" description="Proton acceptor" evidence="6">
    <location>
        <position position="144"/>
    </location>
</feature>
<feature type="domain" description="Phosphofructokinase" evidence="7">
    <location>
        <begin position="4"/>
        <end position="324"/>
    </location>
</feature>
<accession>A0A6N2SQA1</accession>
<keyword evidence="3 6" id="KW-0479">Metal-binding</keyword>
<feature type="site" description="Important for catalytic activity; stabilizes the transition state when the phosphoryl donor is PPi" evidence="6">
    <location>
        <position position="141"/>
    </location>
</feature>
<dbReference type="GO" id="GO:0006002">
    <property type="term" value="P:fructose 6-phosphate metabolic process"/>
    <property type="evidence" value="ECO:0007669"/>
    <property type="project" value="InterPro"/>
</dbReference>
<evidence type="ECO:0000313" key="8">
    <source>
        <dbReference type="EMBL" id="VYS95707.1"/>
    </source>
</evidence>
<keyword evidence="6" id="KW-0324">Glycolysis</keyword>
<dbReference type="InterPro" id="IPR022953">
    <property type="entry name" value="ATP_PFK"/>
</dbReference>
<feature type="binding site" evidence="6">
    <location>
        <position position="12"/>
    </location>
    <ligand>
        <name>diphosphate</name>
        <dbReference type="ChEBI" id="CHEBI:33019"/>
    </ligand>
</feature>
<dbReference type="PANTHER" id="PTHR45770">
    <property type="entry name" value="ATP-DEPENDENT 6-PHOSPHOFRUCTOKINASE 1"/>
    <property type="match status" value="1"/>
</dbReference>
<dbReference type="Gene3D" id="3.40.50.460">
    <property type="entry name" value="Phosphofructokinase domain"/>
    <property type="match status" value="1"/>
</dbReference>
<comment type="pathway">
    <text evidence="6">Carbohydrate degradation; glycolysis; D-glyceraldehyde 3-phosphate and glycerone phosphate from D-glucose: step 3/4.</text>
</comment>
<comment type="subunit">
    <text evidence="6">Homodimer.</text>
</comment>
<dbReference type="HAMAP" id="MF_01978">
    <property type="entry name" value="Phosphofructokinase_II_B2"/>
    <property type="match status" value="1"/>
</dbReference>
<keyword evidence="6" id="KW-0963">Cytoplasm</keyword>
<evidence type="ECO:0000256" key="1">
    <source>
        <dbReference type="ARBA" id="ARBA00001946"/>
    </source>
</evidence>
<keyword evidence="5 6" id="KW-0460">Magnesium</keyword>
<evidence type="ECO:0000256" key="4">
    <source>
        <dbReference type="ARBA" id="ARBA00022777"/>
    </source>
</evidence>